<feature type="compositionally biased region" description="Polar residues" evidence="1">
    <location>
        <begin position="1"/>
        <end position="12"/>
    </location>
</feature>
<dbReference type="Proteomes" id="UP001364617">
    <property type="component" value="Unassembled WGS sequence"/>
</dbReference>
<proteinExistence type="predicted"/>
<sequence length="73" mass="8404">MAMASPNPNQSSEQKKGKKTRQEREEKEQEEDKQRSELISPHNTAGCLLPSADHIEHCYCNSWNMLSNISICW</sequence>
<feature type="compositionally biased region" description="Basic and acidic residues" evidence="1">
    <location>
        <begin position="20"/>
        <end position="36"/>
    </location>
</feature>
<name>A0AAN9CXD4_9TELE</name>
<gene>
    <name evidence="2" type="ORF">R3I93_011178</name>
</gene>
<evidence type="ECO:0000256" key="1">
    <source>
        <dbReference type="SAM" id="MobiDB-lite"/>
    </source>
</evidence>
<feature type="region of interest" description="Disordered" evidence="1">
    <location>
        <begin position="1"/>
        <end position="45"/>
    </location>
</feature>
<accession>A0AAN9CXD4</accession>
<protein>
    <submittedName>
        <fullName evidence="2">Uncharacterized protein</fullName>
    </submittedName>
</protein>
<organism evidence="2 3">
    <name type="scientific">Phoxinus phoxinus</name>
    <name type="common">Eurasian minnow</name>
    <dbReference type="NCBI Taxonomy" id="58324"/>
    <lineage>
        <taxon>Eukaryota</taxon>
        <taxon>Metazoa</taxon>
        <taxon>Chordata</taxon>
        <taxon>Craniata</taxon>
        <taxon>Vertebrata</taxon>
        <taxon>Euteleostomi</taxon>
        <taxon>Actinopterygii</taxon>
        <taxon>Neopterygii</taxon>
        <taxon>Teleostei</taxon>
        <taxon>Ostariophysi</taxon>
        <taxon>Cypriniformes</taxon>
        <taxon>Leuciscidae</taxon>
        <taxon>Phoxininae</taxon>
        <taxon>Phoxinus</taxon>
    </lineage>
</organism>
<keyword evidence="3" id="KW-1185">Reference proteome</keyword>
<comment type="caution">
    <text evidence="2">The sequence shown here is derived from an EMBL/GenBank/DDBJ whole genome shotgun (WGS) entry which is preliminary data.</text>
</comment>
<evidence type="ECO:0000313" key="2">
    <source>
        <dbReference type="EMBL" id="KAK7153195.1"/>
    </source>
</evidence>
<reference evidence="2 3" key="1">
    <citation type="submission" date="2024-02" db="EMBL/GenBank/DDBJ databases">
        <title>Chromosome-level genome assembly of the Eurasian Minnow (Phoxinus phoxinus).</title>
        <authorList>
            <person name="Oriowo T.O."/>
            <person name="Martin S."/>
            <person name="Stange M."/>
            <person name="Chrysostomakis Y."/>
            <person name="Brown T."/>
            <person name="Winkler S."/>
            <person name="Kukowka S."/>
            <person name="Myers E.W."/>
            <person name="Bohne A."/>
        </authorList>
    </citation>
    <scope>NUCLEOTIDE SEQUENCE [LARGE SCALE GENOMIC DNA]</scope>
    <source>
        <strain evidence="2">ZFMK-TIS-60720</strain>
        <tissue evidence="2">Whole Organism</tissue>
    </source>
</reference>
<evidence type="ECO:0000313" key="3">
    <source>
        <dbReference type="Proteomes" id="UP001364617"/>
    </source>
</evidence>
<dbReference type="AlphaFoldDB" id="A0AAN9CXD4"/>
<dbReference type="EMBL" id="JAYKXH010000011">
    <property type="protein sequence ID" value="KAK7153195.1"/>
    <property type="molecule type" value="Genomic_DNA"/>
</dbReference>